<dbReference type="Proteomes" id="UP001165488">
    <property type="component" value="Unassembled WGS sequence"/>
</dbReference>
<dbReference type="EMBL" id="JAKZGS010000004">
    <property type="protein sequence ID" value="MCH7397981.1"/>
    <property type="molecule type" value="Genomic_DNA"/>
</dbReference>
<reference evidence="1" key="1">
    <citation type="submission" date="2022-03" db="EMBL/GenBank/DDBJ databases">
        <title>De novo assembled genomes of Belliella spp. (Cyclobacteriaceae) strains.</title>
        <authorList>
            <person name="Szabo A."/>
            <person name="Korponai K."/>
            <person name="Felfoldi T."/>
        </authorList>
    </citation>
    <scope>NUCLEOTIDE SEQUENCE</scope>
    <source>
        <strain evidence="1">DSM 107340</strain>
    </source>
</reference>
<proteinExistence type="predicted"/>
<sequence length="66" mass="7684">MERHKLTPNSFKNLALHNLKENFKQKSYKIIEISDADDPYSNAIPHDGVAYQNKLFKKVRVKAVLQ</sequence>
<evidence type="ECO:0000313" key="1">
    <source>
        <dbReference type="EMBL" id="MCH7397981.1"/>
    </source>
</evidence>
<accession>A0ABS9UN06</accession>
<gene>
    <name evidence="1" type="ORF">MM236_08270</name>
</gene>
<keyword evidence="2" id="KW-1185">Reference proteome</keyword>
<evidence type="ECO:0000313" key="2">
    <source>
        <dbReference type="Proteomes" id="UP001165488"/>
    </source>
</evidence>
<organism evidence="1 2">
    <name type="scientific">Belliella calami</name>
    <dbReference type="NCBI Taxonomy" id="2923436"/>
    <lineage>
        <taxon>Bacteria</taxon>
        <taxon>Pseudomonadati</taxon>
        <taxon>Bacteroidota</taxon>
        <taxon>Cytophagia</taxon>
        <taxon>Cytophagales</taxon>
        <taxon>Cyclobacteriaceae</taxon>
        <taxon>Belliella</taxon>
    </lineage>
</organism>
<comment type="caution">
    <text evidence="1">The sequence shown here is derived from an EMBL/GenBank/DDBJ whole genome shotgun (WGS) entry which is preliminary data.</text>
</comment>
<protein>
    <submittedName>
        <fullName evidence="1">Uncharacterized protein</fullName>
    </submittedName>
</protein>
<dbReference type="RefSeq" id="WP_241274488.1">
    <property type="nucleotide sequence ID" value="NZ_JAKZGS010000004.1"/>
</dbReference>
<name>A0ABS9UN06_9BACT</name>